<accession>A0A8J5N280</accession>
<reference evidence="1" key="1">
    <citation type="journal article" date="2021" name="Sci. Adv.">
        <title>The American lobster genome reveals insights on longevity, neural, and immune adaptations.</title>
        <authorList>
            <person name="Polinski J.M."/>
            <person name="Zimin A.V."/>
            <person name="Clark K.F."/>
            <person name="Kohn A.B."/>
            <person name="Sadowski N."/>
            <person name="Timp W."/>
            <person name="Ptitsyn A."/>
            <person name="Khanna P."/>
            <person name="Romanova D.Y."/>
            <person name="Williams P."/>
            <person name="Greenwood S.J."/>
            <person name="Moroz L.L."/>
            <person name="Walt D.R."/>
            <person name="Bodnar A.G."/>
        </authorList>
    </citation>
    <scope>NUCLEOTIDE SEQUENCE</scope>
    <source>
        <strain evidence="1">GMGI-L3</strain>
    </source>
</reference>
<sequence>MIMDLLVLYTKEIAHPYSRLSAARYYAISTTSVVIDGAAIIQMLKRVTDKNFDDYAHQVSIPYLSSQLKISSRLDLLWDRNSKSNKSERGEHTSSGNSKNTVLGNWLEFLSVESKKTELSSCPEFSSSHLIKRATS</sequence>
<dbReference type="Proteomes" id="UP000747542">
    <property type="component" value="Unassembled WGS sequence"/>
</dbReference>
<feature type="non-terminal residue" evidence="1">
    <location>
        <position position="1"/>
    </location>
</feature>
<evidence type="ECO:0000313" key="1">
    <source>
        <dbReference type="EMBL" id="KAG7171845.1"/>
    </source>
</evidence>
<dbReference type="AlphaFoldDB" id="A0A8J5N280"/>
<name>A0A8J5N280_HOMAM</name>
<evidence type="ECO:0000313" key="2">
    <source>
        <dbReference type="Proteomes" id="UP000747542"/>
    </source>
</evidence>
<dbReference type="EMBL" id="JAHLQT010011632">
    <property type="protein sequence ID" value="KAG7171845.1"/>
    <property type="molecule type" value="Genomic_DNA"/>
</dbReference>
<gene>
    <name evidence="1" type="ORF">Hamer_G000766</name>
</gene>
<protein>
    <submittedName>
        <fullName evidence="1">Uncharacterized protein</fullName>
    </submittedName>
</protein>
<keyword evidence="2" id="KW-1185">Reference proteome</keyword>
<organism evidence="1 2">
    <name type="scientific">Homarus americanus</name>
    <name type="common">American lobster</name>
    <dbReference type="NCBI Taxonomy" id="6706"/>
    <lineage>
        <taxon>Eukaryota</taxon>
        <taxon>Metazoa</taxon>
        <taxon>Ecdysozoa</taxon>
        <taxon>Arthropoda</taxon>
        <taxon>Crustacea</taxon>
        <taxon>Multicrustacea</taxon>
        <taxon>Malacostraca</taxon>
        <taxon>Eumalacostraca</taxon>
        <taxon>Eucarida</taxon>
        <taxon>Decapoda</taxon>
        <taxon>Pleocyemata</taxon>
        <taxon>Astacidea</taxon>
        <taxon>Nephropoidea</taxon>
        <taxon>Nephropidae</taxon>
        <taxon>Homarus</taxon>
    </lineage>
</organism>
<comment type="caution">
    <text evidence="1">The sequence shown here is derived from an EMBL/GenBank/DDBJ whole genome shotgun (WGS) entry which is preliminary data.</text>
</comment>
<proteinExistence type="predicted"/>